<dbReference type="InterPro" id="IPR003156">
    <property type="entry name" value="DHHA1_dom"/>
</dbReference>
<evidence type="ECO:0000256" key="7">
    <source>
        <dbReference type="ARBA" id="ARBA00022840"/>
    </source>
</evidence>
<evidence type="ECO:0000259" key="13">
    <source>
        <dbReference type="PROSITE" id="PS50860"/>
    </source>
</evidence>
<dbReference type="SUPFAM" id="SSF101353">
    <property type="entry name" value="Putative anticodon-binding domain of alanyl-tRNA synthetase (AlaRS)"/>
    <property type="match status" value="1"/>
</dbReference>
<comment type="subunit">
    <text evidence="12">Monomer.</text>
</comment>
<dbReference type="GO" id="GO:0005739">
    <property type="term" value="C:mitochondrion"/>
    <property type="evidence" value="ECO:0007669"/>
    <property type="project" value="UniProtKB-SubCell"/>
</dbReference>
<keyword evidence="10 12" id="KW-0030">Aminoacyl-tRNA synthetase</keyword>
<evidence type="ECO:0000256" key="3">
    <source>
        <dbReference type="ARBA" id="ARBA00022598"/>
    </source>
</evidence>
<dbReference type="GO" id="GO:0004813">
    <property type="term" value="F:alanine-tRNA ligase activity"/>
    <property type="evidence" value="ECO:0007669"/>
    <property type="project" value="UniProtKB-UniRule"/>
</dbReference>
<dbReference type="AlphaFoldDB" id="R7QPY3"/>
<gene>
    <name evidence="14" type="ORF">CHC_T00008489001</name>
</gene>
<protein>
    <recommendedName>
        <fullName evidence="12">Alanine--tRNA ligase</fullName>
        <ecNumber evidence="12">6.1.1.7</ecNumber>
    </recommendedName>
    <alternativeName>
        <fullName evidence="12">Alanyl-tRNA synthetase</fullName>
        <shortName evidence="12">AlaRS</shortName>
    </alternativeName>
</protein>
<dbReference type="CDD" id="cd00673">
    <property type="entry name" value="AlaRS_core"/>
    <property type="match status" value="1"/>
</dbReference>
<dbReference type="PANTHER" id="PTHR11777">
    <property type="entry name" value="ALANYL-TRNA SYNTHETASE"/>
    <property type="match status" value="1"/>
</dbReference>
<dbReference type="Pfam" id="PF07973">
    <property type="entry name" value="tRNA_SAD"/>
    <property type="match status" value="1"/>
</dbReference>
<dbReference type="GO" id="GO:0005524">
    <property type="term" value="F:ATP binding"/>
    <property type="evidence" value="ECO:0007669"/>
    <property type="project" value="UniProtKB-UniRule"/>
</dbReference>
<evidence type="ECO:0000256" key="4">
    <source>
        <dbReference type="ARBA" id="ARBA00022723"/>
    </source>
</evidence>
<feature type="binding site" evidence="12">
    <location>
        <position position="740"/>
    </location>
    <ligand>
        <name>Zn(2+)</name>
        <dbReference type="ChEBI" id="CHEBI:29105"/>
    </ligand>
</feature>
<dbReference type="Gramene" id="CDF40542">
    <property type="protein sequence ID" value="CDF40542"/>
    <property type="gene ID" value="CHC_T00008489001"/>
</dbReference>
<feature type="binding site" evidence="12">
    <location>
        <position position="617"/>
    </location>
    <ligand>
        <name>Zn(2+)</name>
        <dbReference type="ChEBI" id="CHEBI:29105"/>
    </ligand>
</feature>
<dbReference type="STRING" id="2769.R7QPY3"/>
<evidence type="ECO:0000256" key="6">
    <source>
        <dbReference type="ARBA" id="ARBA00022833"/>
    </source>
</evidence>
<keyword evidence="2 12" id="KW-0820">tRNA-binding</keyword>
<dbReference type="KEGG" id="ccp:CHC_T00008489001"/>
<dbReference type="Gene3D" id="3.30.930.10">
    <property type="entry name" value="Bira Bifunctional Protein, Domain 2"/>
    <property type="match status" value="1"/>
</dbReference>
<dbReference type="InterPro" id="IPR009000">
    <property type="entry name" value="Transl_B-barrel_sf"/>
</dbReference>
<dbReference type="Pfam" id="PF01411">
    <property type="entry name" value="tRNA-synt_2c"/>
    <property type="match status" value="1"/>
</dbReference>
<dbReference type="Gene3D" id="3.10.310.40">
    <property type="match status" value="1"/>
</dbReference>
<dbReference type="NCBIfam" id="TIGR00344">
    <property type="entry name" value="alaS"/>
    <property type="match status" value="1"/>
</dbReference>
<keyword evidence="7 12" id="KW-0067">ATP-binding</keyword>
<dbReference type="InterPro" id="IPR012947">
    <property type="entry name" value="tRNA_SAD"/>
</dbReference>
<evidence type="ECO:0000256" key="5">
    <source>
        <dbReference type="ARBA" id="ARBA00022741"/>
    </source>
</evidence>
<dbReference type="SUPFAM" id="SSF50447">
    <property type="entry name" value="Translation proteins"/>
    <property type="match status" value="1"/>
</dbReference>
<dbReference type="GeneID" id="17318539"/>
<dbReference type="Pfam" id="PF02272">
    <property type="entry name" value="DHHA1"/>
    <property type="match status" value="1"/>
</dbReference>
<dbReference type="PRINTS" id="PR00980">
    <property type="entry name" value="TRNASYNTHALA"/>
</dbReference>
<dbReference type="FunFam" id="3.30.930.10:FF:000011">
    <property type="entry name" value="Alanine--tRNA ligase, cytoplasmic"/>
    <property type="match status" value="1"/>
</dbReference>
<dbReference type="InterPro" id="IPR050058">
    <property type="entry name" value="Ala-tRNA_ligase"/>
</dbReference>
<dbReference type="Gene3D" id="3.30.980.10">
    <property type="entry name" value="Threonyl-trna Synthetase, Chain A, domain 2"/>
    <property type="match status" value="1"/>
</dbReference>
<name>R7QPY3_CHOCR</name>
<evidence type="ECO:0000256" key="9">
    <source>
        <dbReference type="ARBA" id="ARBA00022917"/>
    </source>
</evidence>
<evidence type="ECO:0000313" key="14">
    <source>
        <dbReference type="EMBL" id="CDF40542.1"/>
    </source>
</evidence>
<evidence type="ECO:0000256" key="11">
    <source>
        <dbReference type="ARBA" id="ARBA00048300"/>
    </source>
</evidence>
<dbReference type="InterPro" id="IPR002318">
    <property type="entry name" value="Ala-tRNA-lgiase_IIc"/>
</dbReference>
<keyword evidence="8 12" id="KW-0694">RNA-binding</keyword>
<comment type="similarity">
    <text evidence="1">Belongs to the class-II aminoacyl-tRNA synthetase family. Alax-L subfamily.</text>
</comment>
<keyword evidence="5 12" id="KW-0547">Nucleotide-binding</keyword>
<dbReference type="Proteomes" id="UP000012073">
    <property type="component" value="Unassembled WGS sequence"/>
</dbReference>
<dbReference type="EMBL" id="HG002195">
    <property type="protein sequence ID" value="CDF40542.1"/>
    <property type="molecule type" value="Genomic_DNA"/>
</dbReference>
<comment type="domain">
    <text evidence="12">Consists of three domains; the N-terminal catalytic domain, the editing domain and the C-terminal C-Ala domain. The editing domain removes incorrectly charged amino acids, while the C-Ala domain, along with tRNA(Ala), serves as a bridge to cooperatively bring together the editing and aminoacylation centers thus stimulating deacylation of misacylated tRNAs.</text>
</comment>
<dbReference type="EC" id="6.1.1.7" evidence="12"/>
<dbReference type="SMART" id="SM00863">
    <property type="entry name" value="tRNA_SAD"/>
    <property type="match status" value="1"/>
</dbReference>
<dbReference type="HAMAP" id="MF_00036_B">
    <property type="entry name" value="Ala_tRNA_synth_B"/>
    <property type="match status" value="1"/>
</dbReference>
<dbReference type="InterPro" id="IPR018162">
    <property type="entry name" value="Ala-tRNA-ligase_IIc_anticod-bd"/>
</dbReference>
<comment type="cofactor">
    <cofactor evidence="12">
        <name>Zn(2+)</name>
        <dbReference type="ChEBI" id="CHEBI:29105"/>
    </cofactor>
    <text evidence="12">Binds 1 zinc ion per subunit.</text>
</comment>
<feature type="binding site" evidence="12">
    <location>
        <position position="736"/>
    </location>
    <ligand>
        <name>Zn(2+)</name>
        <dbReference type="ChEBI" id="CHEBI:29105"/>
    </ligand>
</feature>
<organism evidence="14 15">
    <name type="scientific">Chondrus crispus</name>
    <name type="common">Carrageen Irish moss</name>
    <name type="synonym">Polymorpha crispa</name>
    <dbReference type="NCBI Taxonomy" id="2769"/>
    <lineage>
        <taxon>Eukaryota</taxon>
        <taxon>Rhodophyta</taxon>
        <taxon>Florideophyceae</taxon>
        <taxon>Rhodymeniophycidae</taxon>
        <taxon>Gigartinales</taxon>
        <taxon>Gigartinaceae</taxon>
        <taxon>Chondrus</taxon>
    </lineage>
</organism>
<keyword evidence="6 12" id="KW-0862">Zinc</keyword>
<dbReference type="InterPro" id="IPR018165">
    <property type="entry name" value="Ala-tRNA-synth_IIc_core"/>
</dbReference>
<dbReference type="InterPro" id="IPR045864">
    <property type="entry name" value="aa-tRNA-synth_II/BPL/LPL"/>
</dbReference>
<keyword evidence="9 12" id="KW-0648">Protein biosynthesis</keyword>
<reference evidence="15" key="1">
    <citation type="journal article" date="2013" name="Proc. Natl. Acad. Sci. U.S.A.">
        <title>Genome structure and metabolic features in the red seaweed Chondrus crispus shed light on evolution of the Archaeplastida.</title>
        <authorList>
            <person name="Collen J."/>
            <person name="Porcel B."/>
            <person name="Carre W."/>
            <person name="Ball S.G."/>
            <person name="Chaparro C."/>
            <person name="Tonon T."/>
            <person name="Barbeyron T."/>
            <person name="Michel G."/>
            <person name="Noel B."/>
            <person name="Valentin K."/>
            <person name="Elias M."/>
            <person name="Artiguenave F."/>
            <person name="Arun A."/>
            <person name="Aury J.M."/>
            <person name="Barbosa-Neto J.F."/>
            <person name="Bothwell J.H."/>
            <person name="Bouget F.Y."/>
            <person name="Brillet L."/>
            <person name="Cabello-Hurtado F."/>
            <person name="Capella-Gutierrez S."/>
            <person name="Charrier B."/>
            <person name="Cladiere L."/>
            <person name="Cock J.M."/>
            <person name="Coelho S.M."/>
            <person name="Colleoni C."/>
            <person name="Czjzek M."/>
            <person name="Da Silva C."/>
            <person name="Delage L."/>
            <person name="Denoeud F."/>
            <person name="Deschamps P."/>
            <person name="Dittami S.M."/>
            <person name="Gabaldon T."/>
            <person name="Gachon C.M."/>
            <person name="Groisillier A."/>
            <person name="Herve C."/>
            <person name="Jabbari K."/>
            <person name="Katinka M."/>
            <person name="Kloareg B."/>
            <person name="Kowalczyk N."/>
            <person name="Labadie K."/>
            <person name="Leblanc C."/>
            <person name="Lopez P.J."/>
            <person name="McLachlan D.H."/>
            <person name="Meslet-Cladiere L."/>
            <person name="Moustafa A."/>
            <person name="Nehr Z."/>
            <person name="Nyvall Collen P."/>
            <person name="Panaud O."/>
            <person name="Partensky F."/>
            <person name="Poulain J."/>
            <person name="Rensing S.A."/>
            <person name="Rousvoal S."/>
            <person name="Samson G."/>
            <person name="Symeonidi A."/>
            <person name="Weissenbach J."/>
            <person name="Zambounis A."/>
            <person name="Wincker P."/>
            <person name="Boyen C."/>
        </authorList>
    </citation>
    <scope>NUCLEOTIDE SEQUENCE [LARGE SCALE GENOMIC DNA]</scope>
    <source>
        <strain evidence="15">cv. Stackhouse</strain>
    </source>
</reference>
<evidence type="ECO:0000256" key="8">
    <source>
        <dbReference type="ARBA" id="ARBA00022884"/>
    </source>
</evidence>
<dbReference type="FunFam" id="3.30.980.10:FF:000004">
    <property type="entry name" value="Alanine--tRNA ligase, cytoplasmic"/>
    <property type="match status" value="1"/>
</dbReference>
<dbReference type="PhylomeDB" id="R7QPY3"/>
<dbReference type="GO" id="GO:0070143">
    <property type="term" value="P:mitochondrial alanyl-tRNA aminoacylation"/>
    <property type="evidence" value="ECO:0007669"/>
    <property type="project" value="UniProtKB-UniRule"/>
</dbReference>
<dbReference type="InterPro" id="IPR018164">
    <property type="entry name" value="Ala-tRNA-synth_IIc_N"/>
</dbReference>
<keyword evidence="12" id="KW-0496">Mitochondrion</keyword>
<evidence type="ECO:0000256" key="1">
    <source>
        <dbReference type="ARBA" id="ARBA00008429"/>
    </source>
</evidence>
<proteinExistence type="inferred from homology"/>
<dbReference type="InterPro" id="IPR023033">
    <property type="entry name" value="Ala_tRNA_ligase_euk/bac"/>
</dbReference>
<dbReference type="SUPFAM" id="SSF55186">
    <property type="entry name" value="ThrRS/AlaRS common domain"/>
    <property type="match status" value="1"/>
</dbReference>
<dbReference type="OMA" id="NKKDNFW"/>
<feature type="binding site" evidence="12">
    <location>
        <position position="621"/>
    </location>
    <ligand>
        <name>Zn(2+)</name>
        <dbReference type="ChEBI" id="CHEBI:29105"/>
    </ligand>
</feature>
<dbReference type="RefSeq" id="XP_005710836.1">
    <property type="nucleotide sequence ID" value="XM_005710779.1"/>
</dbReference>
<dbReference type="PROSITE" id="PS50860">
    <property type="entry name" value="AA_TRNA_LIGASE_II_ALA"/>
    <property type="match status" value="1"/>
</dbReference>
<keyword evidence="3 12" id="KW-0436">Ligase</keyword>
<evidence type="ECO:0000313" key="15">
    <source>
        <dbReference type="Proteomes" id="UP000012073"/>
    </source>
</evidence>
<comment type="subcellular location">
    <subcellularLocation>
        <location evidence="12">Mitochondrion</location>
    </subcellularLocation>
    <subcellularLocation>
        <location evidence="12">Cytoplasm</location>
    </subcellularLocation>
</comment>
<keyword evidence="4 12" id="KW-0479">Metal-binding</keyword>
<dbReference type="GO" id="GO:0000049">
    <property type="term" value="F:tRNA binding"/>
    <property type="evidence" value="ECO:0007669"/>
    <property type="project" value="UniProtKB-KW"/>
</dbReference>
<dbReference type="GO" id="GO:0002161">
    <property type="term" value="F:aminoacyl-tRNA deacylase activity"/>
    <property type="evidence" value="ECO:0007669"/>
    <property type="project" value="TreeGrafter"/>
</dbReference>
<accession>R7QPY3</accession>
<evidence type="ECO:0000256" key="10">
    <source>
        <dbReference type="ARBA" id="ARBA00023146"/>
    </source>
</evidence>
<comment type="catalytic activity">
    <reaction evidence="11 12">
        <text>tRNA(Ala) + L-alanine + ATP = L-alanyl-tRNA(Ala) + AMP + diphosphate</text>
        <dbReference type="Rhea" id="RHEA:12540"/>
        <dbReference type="Rhea" id="RHEA-COMP:9657"/>
        <dbReference type="Rhea" id="RHEA-COMP:9923"/>
        <dbReference type="ChEBI" id="CHEBI:30616"/>
        <dbReference type="ChEBI" id="CHEBI:33019"/>
        <dbReference type="ChEBI" id="CHEBI:57972"/>
        <dbReference type="ChEBI" id="CHEBI:78442"/>
        <dbReference type="ChEBI" id="CHEBI:78497"/>
        <dbReference type="ChEBI" id="CHEBI:456215"/>
        <dbReference type="EC" id="6.1.1.7"/>
    </reaction>
</comment>
<comment type="function">
    <text evidence="12">Catalyzes the attachment of alanine to tRNA(Ala) in a two-step reaction: alanine is first activated by ATP to form Ala-AMP and then transferred to the acceptor end of tRNA(Ala). Also edits incorrectly charged tRNA(Ala) via its editing domain.</text>
</comment>
<sequence length="965" mass="105234">MGITENSIVEDTLAWPASRVRSTFIDFFSQSHAHTFVPSSPVVPHDDPTLLFANAGMNQYKPIFLGVAPPDSFLSTLKRACNSQKCIRAGGKHNDLDDVGKDTYHHTFFEMLGNWSFGDYFKAGAIDMAMELLTGKYGLPAERIYATYFGGDGKQGLEPDLEARQFWLKYLPESRVLPFDCKDNFWEMGDTGPCGPCTELHFDRIGGRDASALVNMDDPTVIEIWNLVFIQFNREPDGSLRQLPNKHVDTGMGFERVTSILQEKMSNYDTDVFMPIFEAIRIATSCRPYAGLLGKEDVDGVDMAYRVIGDHIRTLTIAVTDGAVPDSDGRGYVLRRILRRAVRYGREFLKAPDGFFSGLVDSVVASMGEAFPELHQKRDHVVEILAHEETTFLRTLGRGTERFKQIRRELEKTGGKVISGADAFFLYDTMGFPLDLTQRMAEEVNLSVDEDGYHKAMEAARDMSRNDRASRSGVDGVRLVLEAEETAYLGSKGIVPTKDDAKYIWNETPSATVKAIFGGGRGNFVESTEKLAEGAVFGVILDSTSFYAKAGGQVADTGLLLDATSGNFLFEVTEVEVFGGFILHIGKMVSNGPGFKVGGVVSCAVDYENRGKIAPNHTLTHVLNFALRKVLGDGVEQKGSEVDHTKLRFDFSQKKALTSKQVAEVEKIVCKTVEESKPVYTRVTPLADAKAIHSLRAVFGETYPDPVRVVSIGAPVEDLVADPLNEAWSALSIEFCGGTHLQNTKEAESFLIIQEEPVATGIRRITAVTKDAAVEKAEVGKAIEEKVAAAEKLTSAQLPDIVPALVNEVNGTTMGAVQKNALHSRMAVLMKKSTEELKIRSKGALEEGLLAAEKEVMAAKENGKNLAVVLVPLEGDGKALSKVATKFGGMWPEGAVMAISVDHKKNLVRVCSVSTKIPANKWAMDTMAPAGGKGGGKATAANGTCKFQSDEQVEGIVAFAKQWTP</sequence>
<dbReference type="GO" id="GO:0008270">
    <property type="term" value="F:zinc ion binding"/>
    <property type="evidence" value="ECO:0007669"/>
    <property type="project" value="UniProtKB-UniRule"/>
</dbReference>
<keyword evidence="15" id="KW-1185">Reference proteome</keyword>
<dbReference type="PANTHER" id="PTHR11777:SF9">
    <property type="entry name" value="ALANINE--TRNA LIGASE, CYTOPLASMIC"/>
    <property type="match status" value="1"/>
</dbReference>
<dbReference type="Gene3D" id="2.40.30.130">
    <property type="match status" value="1"/>
</dbReference>
<keyword evidence="12" id="KW-0963">Cytoplasm</keyword>
<evidence type="ECO:0000256" key="2">
    <source>
        <dbReference type="ARBA" id="ARBA00022555"/>
    </source>
</evidence>
<feature type="domain" description="Alanyl-transfer RNA synthetases family profile" evidence="13">
    <location>
        <begin position="15"/>
        <end position="779"/>
    </location>
</feature>
<evidence type="ECO:0000256" key="12">
    <source>
        <dbReference type="HAMAP-Rule" id="MF_03133"/>
    </source>
</evidence>
<dbReference type="InterPro" id="IPR018163">
    <property type="entry name" value="Thr/Ala-tRNA-synth_IIc_edit"/>
</dbReference>
<dbReference type="OrthoDB" id="2423964at2759"/>
<dbReference type="SUPFAM" id="SSF55681">
    <property type="entry name" value="Class II aaRS and biotin synthetases"/>
    <property type="match status" value="1"/>
</dbReference>